<organism evidence="2 3">
    <name type="scientific">Hypholoma sublateritium (strain FD-334 SS-4)</name>
    <dbReference type="NCBI Taxonomy" id="945553"/>
    <lineage>
        <taxon>Eukaryota</taxon>
        <taxon>Fungi</taxon>
        <taxon>Dikarya</taxon>
        <taxon>Basidiomycota</taxon>
        <taxon>Agaricomycotina</taxon>
        <taxon>Agaricomycetes</taxon>
        <taxon>Agaricomycetidae</taxon>
        <taxon>Agaricales</taxon>
        <taxon>Agaricineae</taxon>
        <taxon>Strophariaceae</taxon>
        <taxon>Hypholoma</taxon>
    </lineage>
</organism>
<evidence type="ECO:0000256" key="1">
    <source>
        <dbReference type="SAM" id="SignalP"/>
    </source>
</evidence>
<feature type="signal peptide" evidence="1">
    <location>
        <begin position="1"/>
        <end position="19"/>
    </location>
</feature>
<proteinExistence type="predicted"/>
<keyword evidence="3" id="KW-1185">Reference proteome</keyword>
<name>A0A0D2PK90_HYPSF</name>
<evidence type="ECO:0000313" key="2">
    <source>
        <dbReference type="EMBL" id="KJA20395.1"/>
    </source>
</evidence>
<dbReference type="EMBL" id="KN817568">
    <property type="protein sequence ID" value="KJA20395.1"/>
    <property type="molecule type" value="Genomic_DNA"/>
</dbReference>
<evidence type="ECO:0000313" key="3">
    <source>
        <dbReference type="Proteomes" id="UP000054270"/>
    </source>
</evidence>
<dbReference type="AlphaFoldDB" id="A0A0D2PK90"/>
<accession>A0A0D2PK90</accession>
<sequence>MWIISASLMLSSILVRVFASPSSHFVSAVRSSAVGFSGSTDPGCVASFAIYFSSPRSRNTASILRFHGIQLLAFSNSIR</sequence>
<evidence type="ECO:0008006" key="4">
    <source>
        <dbReference type="Google" id="ProtNLM"/>
    </source>
</evidence>
<reference evidence="3" key="1">
    <citation type="submission" date="2014-04" db="EMBL/GenBank/DDBJ databases">
        <title>Evolutionary Origins and Diversification of the Mycorrhizal Mutualists.</title>
        <authorList>
            <consortium name="DOE Joint Genome Institute"/>
            <consortium name="Mycorrhizal Genomics Consortium"/>
            <person name="Kohler A."/>
            <person name="Kuo A."/>
            <person name="Nagy L.G."/>
            <person name="Floudas D."/>
            <person name="Copeland A."/>
            <person name="Barry K.W."/>
            <person name="Cichocki N."/>
            <person name="Veneault-Fourrey C."/>
            <person name="LaButti K."/>
            <person name="Lindquist E.A."/>
            <person name="Lipzen A."/>
            <person name="Lundell T."/>
            <person name="Morin E."/>
            <person name="Murat C."/>
            <person name="Riley R."/>
            <person name="Ohm R."/>
            <person name="Sun H."/>
            <person name="Tunlid A."/>
            <person name="Henrissat B."/>
            <person name="Grigoriev I.V."/>
            <person name="Hibbett D.S."/>
            <person name="Martin F."/>
        </authorList>
    </citation>
    <scope>NUCLEOTIDE SEQUENCE [LARGE SCALE GENOMIC DNA]</scope>
    <source>
        <strain evidence="3">FD-334 SS-4</strain>
    </source>
</reference>
<feature type="chain" id="PRO_5002248609" description="Secreted protein" evidence="1">
    <location>
        <begin position="20"/>
        <end position="79"/>
    </location>
</feature>
<keyword evidence="1" id="KW-0732">Signal</keyword>
<gene>
    <name evidence="2" type="ORF">HYPSUDRAFT_142309</name>
</gene>
<dbReference type="OrthoDB" id="3020515at2759"/>
<dbReference type="Proteomes" id="UP000054270">
    <property type="component" value="Unassembled WGS sequence"/>
</dbReference>
<dbReference type="OMA" id="MWIISAS"/>
<protein>
    <recommendedName>
        <fullName evidence="4">Secreted protein</fullName>
    </recommendedName>
</protein>